<reference evidence="2" key="1">
    <citation type="journal article" date="2020" name="mSystems">
        <title>Genome- and Community-Level Interaction Insights into Carbon Utilization and Element Cycling Functions of Hydrothermarchaeota in Hydrothermal Sediment.</title>
        <authorList>
            <person name="Zhou Z."/>
            <person name="Liu Y."/>
            <person name="Xu W."/>
            <person name="Pan J."/>
            <person name="Luo Z.H."/>
            <person name="Li M."/>
        </authorList>
    </citation>
    <scope>NUCLEOTIDE SEQUENCE [LARGE SCALE GENOMIC DNA]</scope>
    <source>
        <strain evidence="2">SpSt-417</strain>
    </source>
</reference>
<keyword evidence="1" id="KW-0812">Transmembrane</keyword>
<sequence>MMLKLILSLLLISVLTMEALNVFKGKLRYLVGAAFLILVSVIAYKVYGLGSTFYFLFALVFLLSIVSLLRSKSQEIFAYLILFVAIMAISTLLGIGAVANIFGILFYLGLCLFLLRGILDVED</sequence>
<comment type="caution">
    <text evidence="2">The sequence shown here is derived from an EMBL/GenBank/DDBJ whole genome shotgun (WGS) entry which is preliminary data.</text>
</comment>
<evidence type="ECO:0000256" key="1">
    <source>
        <dbReference type="SAM" id="Phobius"/>
    </source>
</evidence>
<keyword evidence="1" id="KW-1133">Transmembrane helix</keyword>
<accession>A0A7C4TR72</accession>
<name>A0A7C4TR72_UNCKA</name>
<dbReference type="AlphaFoldDB" id="A0A7C4TR72"/>
<protein>
    <submittedName>
        <fullName evidence="2">Uncharacterized protein</fullName>
    </submittedName>
</protein>
<feature type="transmembrane region" description="Helical" evidence="1">
    <location>
        <begin position="102"/>
        <end position="119"/>
    </location>
</feature>
<keyword evidence="1" id="KW-0472">Membrane</keyword>
<feature type="transmembrane region" description="Helical" evidence="1">
    <location>
        <begin position="29"/>
        <end position="46"/>
    </location>
</feature>
<proteinExistence type="predicted"/>
<feature type="transmembrane region" description="Helical" evidence="1">
    <location>
        <begin position="53"/>
        <end position="70"/>
    </location>
</feature>
<feature type="transmembrane region" description="Helical" evidence="1">
    <location>
        <begin position="76"/>
        <end position="95"/>
    </location>
</feature>
<evidence type="ECO:0000313" key="2">
    <source>
        <dbReference type="EMBL" id="HGW29351.1"/>
    </source>
</evidence>
<gene>
    <name evidence="2" type="ORF">ENR63_00265</name>
</gene>
<dbReference type="EMBL" id="DSRT01000014">
    <property type="protein sequence ID" value="HGW29351.1"/>
    <property type="molecule type" value="Genomic_DNA"/>
</dbReference>
<organism evidence="2">
    <name type="scientific">candidate division WWE3 bacterium</name>
    <dbReference type="NCBI Taxonomy" id="2053526"/>
    <lineage>
        <taxon>Bacteria</taxon>
        <taxon>Katanobacteria</taxon>
    </lineage>
</organism>